<gene>
    <name evidence="1" type="ORF">PTTG_25679</name>
</gene>
<dbReference type="SUPFAM" id="SSF90073">
    <property type="entry name" value="GCM domain"/>
    <property type="match status" value="1"/>
</dbReference>
<reference evidence="2" key="4">
    <citation type="submission" date="2025-05" db="UniProtKB">
        <authorList>
            <consortium name="EnsemblFungi"/>
        </authorList>
    </citation>
    <scope>IDENTIFICATION</scope>
    <source>
        <strain evidence="2">isolate 1-1 / race 1 (BBBD)</strain>
    </source>
</reference>
<dbReference type="Proteomes" id="UP000005240">
    <property type="component" value="Unassembled WGS sequence"/>
</dbReference>
<name>A0A180H1I7_PUCT1</name>
<dbReference type="InterPro" id="IPR036115">
    <property type="entry name" value="GCM_dom_sf"/>
</dbReference>
<dbReference type="GO" id="GO:0003677">
    <property type="term" value="F:DNA binding"/>
    <property type="evidence" value="ECO:0007669"/>
    <property type="project" value="InterPro"/>
</dbReference>
<organism evidence="1">
    <name type="scientific">Puccinia triticina (isolate 1-1 / race 1 (BBBD))</name>
    <name type="common">Brown leaf rust fungus</name>
    <dbReference type="NCBI Taxonomy" id="630390"/>
    <lineage>
        <taxon>Eukaryota</taxon>
        <taxon>Fungi</taxon>
        <taxon>Dikarya</taxon>
        <taxon>Basidiomycota</taxon>
        <taxon>Pucciniomycotina</taxon>
        <taxon>Pucciniomycetes</taxon>
        <taxon>Pucciniales</taxon>
        <taxon>Pucciniaceae</taxon>
        <taxon>Puccinia</taxon>
    </lineage>
</organism>
<dbReference type="VEuPathDB" id="FungiDB:PTTG_25679"/>
<dbReference type="STRING" id="630390.A0A180H1I7"/>
<evidence type="ECO:0000313" key="1">
    <source>
        <dbReference type="EMBL" id="OAV98489.1"/>
    </source>
</evidence>
<dbReference type="OrthoDB" id="3046222at2759"/>
<dbReference type="EMBL" id="ADAS02000007">
    <property type="protein sequence ID" value="OAV98489.1"/>
    <property type="molecule type" value="Genomic_DNA"/>
</dbReference>
<evidence type="ECO:0000313" key="3">
    <source>
        <dbReference type="Proteomes" id="UP000005240"/>
    </source>
</evidence>
<proteinExistence type="predicted"/>
<dbReference type="AlphaFoldDB" id="A0A180H1I7"/>
<dbReference type="GO" id="GO:0006355">
    <property type="term" value="P:regulation of DNA-templated transcription"/>
    <property type="evidence" value="ECO:0007669"/>
    <property type="project" value="InterPro"/>
</dbReference>
<reference evidence="1" key="2">
    <citation type="submission" date="2016-05" db="EMBL/GenBank/DDBJ databases">
        <title>Comparative analysis highlights variable genome content of wheat rusts and divergence of the mating loci.</title>
        <authorList>
            <person name="Cuomo C.A."/>
            <person name="Bakkeren G."/>
            <person name="Szabo L."/>
            <person name="Khalil H."/>
            <person name="Joly D."/>
            <person name="Goldberg J."/>
            <person name="Young S."/>
            <person name="Zeng Q."/>
            <person name="Fellers J."/>
        </authorList>
    </citation>
    <scope>NUCLEOTIDE SEQUENCE [LARGE SCALE GENOMIC DNA]</scope>
    <source>
        <strain evidence="1">1-1 BBBD Race 1</strain>
    </source>
</reference>
<keyword evidence="3" id="KW-1185">Reference proteome</keyword>
<evidence type="ECO:0000313" key="2">
    <source>
        <dbReference type="EnsemblFungi" id="PTTG_25679-t43_1-p1"/>
    </source>
</evidence>
<sequence length="627" mass="70782">MSSQESNPPPPDPPNVALVVKCELPTDFDSFHTFIDHGSTLDRKNYPLYPNGATIFVKMTNMTVVNFVSVGFTKTTSIEKRSTDTWKVLRVYCLGALVCNIDTCQWIGSPPTAQGGIQEYLDNHLKCPGVAGQCPGNVNWIACQGTATQFKLHIPSGWALLRHQGVHDHPWPESKKPDLLSRADLKAKIVKDPSKGAFKLKMGQAITLDDPITKLGIVPNKLGAGVGDKFIMDMFLWNSRELLVISSGYQPDGEHFTFQTKWMAEQLLAQDKHNKVYQGGLNSNVTYHFFENGYLLTTSMFCKQTARWIPAQLSRICGLSTNYYKLHFAALLQKFIWPDITPVERDLMAWQVVDFSLAQTEGFKAAYMEVTGVRRNRSILSADQDADFQRKCMALLDLIKEGGPTHKEKLNELRRLFPKTKQWPDWRTMLDIQLMLFPSCCPMLDGHPDGNNGLPNTANALESMHRVYYMISSEKKYLVVGMVELFVFISVLEEELNAVMCGVLVEYGSQTKMQVNISHLMGWAKPTKRKFINDGCLPNTTAGLLDGPDPSTKKKNLRCPKNSLNVDRSPWSTYQLYTAFSDEHLKNRCWMAAAMKSLFALYNPLWLQNSMGKGQTLFYHLTMHFGS</sequence>
<protein>
    <recommendedName>
        <fullName evidence="4">GCM domain-containing protein</fullName>
    </recommendedName>
</protein>
<dbReference type="EnsemblFungi" id="PTTG_25679-t43_1">
    <property type="protein sequence ID" value="PTTG_25679-t43_1-p1"/>
    <property type="gene ID" value="PTTG_25679"/>
</dbReference>
<reference evidence="2 3" key="3">
    <citation type="journal article" date="2017" name="G3 (Bethesda)">
        <title>Comparative analysis highlights variable genome content of wheat rusts and divergence of the mating loci.</title>
        <authorList>
            <person name="Cuomo C.A."/>
            <person name="Bakkeren G."/>
            <person name="Khalil H.B."/>
            <person name="Panwar V."/>
            <person name="Joly D."/>
            <person name="Linning R."/>
            <person name="Sakthikumar S."/>
            <person name="Song X."/>
            <person name="Adiconis X."/>
            <person name="Fan L."/>
            <person name="Goldberg J.M."/>
            <person name="Levin J.Z."/>
            <person name="Young S."/>
            <person name="Zeng Q."/>
            <person name="Anikster Y."/>
            <person name="Bruce M."/>
            <person name="Wang M."/>
            <person name="Yin C."/>
            <person name="McCallum B."/>
            <person name="Szabo L.J."/>
            <person name="Hulbert S."/>
            <person name="Chen X."/>
            <person name="Fellers J.P."/>
        </authorList>
    </citation>
    <scope>NUCLEOTIDE SEQUENCE</scope>
    <source>
        <strain evidence="2">isolate 1-1 / race 1 (BBBD)</strain>
        <strain evidence="3">Isolate 1-1 / race 1 (BBBD)</strain>
    </source>
</reference>
<accession>A0A180H1I7</accession>
<evidence type="ECO:0008006" key="4">
    <source>
        <dbReference type="Google" id="ProtNLM"/>
    </source>
</evidence>
<reference evidence="1" key="1">
    <citation type="submission" date="2009-11" db="EMBL/GenBank/DDBJ databases">
        <authorList>
            <consortium name="The Broad Institute Genome Sequencing Platform"/>
            <person name="Ward D."/>
            <person name="Feldgarden M."/>
            <person name="Earl A."/>
            <person name="Young S.K."/>
            <person name="Zeng Q."/>
            <person name="Koehrsen M."/>
            <person name="Alvarado L."/>
            <person name="Berlin A."/>
            <person name="Bochicchio J."/>
            <person name="Borenstein D."/>
            <person name="Chapman S.B."/>
            <person name="Chen Z."/>
            <person name="Engels R."/>
            <person name="Freedman E."/>
            <person name="Gellesch M."/>
            <person name="Goldberg J."/>
            <person name="Griggs A."/>
            <person name="Gujja S."/>
            <person name="Heilman E."/>
            <person name="Heiman D."/>
            <person name="Hepburn T."/>
            <person name="Howarth C."/>
            <person name="Jen D."/>
            <person name="Larson L."/>
            <person name="Lewis B."/>
            <person name="Mehta T."/>
            <person name="Park D."/>
            <person name="Pearson M."/>
            <person name="Roberts A."/>
            <person name="Saif S."/>
            <person name="Shea T."/>
            <person name="Shenoy N."/>
            <person name="Sisk P."/>
            <person name="Stolte C."/>
            <person name="Sykes S."/>
            <person name="Thomson T."/>
            <person name="Walk T."/>
            <person name="White J."/>
            <person name="Yandava C."/>
            <person name="Izard J."/>
            <person name="Baranova O.V."/>
            <person name="Blanton J.M."/>
            <person name="Tanner A.C."/>
            <person name="Dewhirst F.E."/>
            <person name="Haas B."/>
            <person name="Nusbaum C."/>
            <person name="Birren B."/>
        </authorList>
    </citation>
    <scope>NUCLEOTIDE SEQUENCE [LARGE SCALE GENOMIC DNA]</scope>
    <source>
        <strain evidence="1">1-1 BBBD Race 1</strain>
    </source>
</reference>